<dbReference type="Proteomes" id="UP000321425">
    <property type="component" value="Unassembled WGS sequence"/>
</dbReference>
<proteinExistence type="predicted"/>
<evidence type="ECO:0000313" key="5">
    <source>
        <dbReference type="Proteomes" id="UP000321425"/>
    </source>
</evidence>
<name>A0A1H7T9F2_9LACT</name>
<keyword evidence="5" id="KW-1185">Reference proteome</keyword>
<dbReference type="RefSeq" id="WP_091487806.1">
    <property type="nucleotide sequence ID" value="NZ_BJUX01000013.1"/>
</dbReference>
<reference evidence="3 4" key="1">
    <citation type="submission" date="2016-10" db="EMBL/GenBank/DDBJ databases">
        <authorList>
            <person name="de Groot N.N."/>
        </authorList>
    </citation>
    <scope>NUCLEOTIDE SEQUENCE [LARGE SCALE GENOMIC DNA]</scope>
    <source>
        <strain evidence="3 4">DSM 19182</strain>
    </source>
</reference>
<reference evidence="2 5" key="2">
    <citation type="submission" date="2019-07" db="EMBL/GenBank/DDBJ databases">
        <title>Whole genome shotgun sequence of Alkalibacterium putridalgicola NBRC 103243.</title>
        <authorList>
            <person name="Hosoyama A."/>
            <person name="Uohara A."/>
            <person name="Ohji S."/>
            <person name="Ichikawa N."/>
        </authorList>
    </citation>
    <scope>NUCLEOTIDE SEQUENCE [LARGE SCALE GENOMIC DNA]</scope>
    <source>
        <strain evidence="2 5">NBRC 103243</strain>
    </source>
</reference>
<evidence type="ECO:0000256" key="1">
    <source>
        <dbReference type="SAM" id="MobiDB-lite"/>
    </source>
</evidence>
<dbReference type="AlphaFoldDB" id="A0A1H7T9F2"/>
<organism evidence="3 4">
    <name type="scientific">Alkalibacterium putridalgicola</name>
    <dbReference type="NCBI Taxonomy" id="426703"/>
    <lineage>
        <taxon>Bacteria</taxon>
        <taxon>Bacillati</taxon>
        <taxon>Bacillota</taxon>
        <taxon>Bacilli</taxon>
        <taxon>Lactobacillales</taxon>
        <taxon>Carnobacteriaceae</taxon>
        <taxon>Alkalibacterium</taxon>
    </lineage>
</organism>
<dbReference type="EMBL" id="BJUX01000013">
    <property type="protein sequence ID" value="GEK89305.1"/>
    <property type="molecule type" value="Genomic_DNA"/>
</dbReference>
<dbReference type="EMBL" id="FOBL01000011">
    <property type="protein sequence ID" value="SEL81338.1"/>
    <property type="molecule type" value="Genomic_DNA"/>
</dbReference>
<evidence type="ECO:0000313" key="4">
    <source>
        <dbReference type="Proteomes" id="UP000198548"/>
    </source>
</evidence>
<feature type="region of interest" description="Disordered" evidence="1">
    <location>
        <begin position="48"/>
        <end position="80"/>
    </location>
</feature>
<dbReference type="InterPro" id="IPR018691">
    <property type="entry name" value="DUF2188"/>
</dbReference>
<accession>A0A1H7T9F2</accession>
<evidence type="ECO:0000313" key="3">
    <source>
        <dbReference type="EMBL" id="SEL81338.1"/>
    </source>
</evidence>
<dbReference type="Pfam" id="PF09954">
    <property type="entry name" value="DUF2188"/>
    <property type="match status" value="1"/>
</dbReference>
<dbReference type="STRING" id="426703.SAMN04488100_11152"/>
<sequence length="143" mass="16481">MPWNLDDYPASMKNLDQVVRKKAIDIANALVEEGYDDDRAIPIATSQAKEWADDASKEELKSYKHAEQPSENDEHDSSARAELLDNDVLVYFEDDEWKVRTKEAKRPDSTHEKKNDAVERAKEIADNKDTNVIRFTKDGERQD</sequence>
<dbReference type="OrthoDB" id="8858565at2"/>
<protein>
    <submittedName>
        <fullName evidence="3">Uncharacterized protein YdaT</fullName>
    </submittedName>
</protein>
<dbReference type="Proteomes" id="UP000198548">
    <property type="component" value="Unassembled WGS sequence"/>
</dbReference>
<evidence type="ECO:0000313" key="2">
    <source>
        <dbReference type="EMBL" id="GEK89305.1"/>
    </source>
</evidence>
<gene>
    <name evidence="2" type="ORF">APU01nite_13440</name>
    <name evidence="3" type="ORF">SAMN04488100_11152</name>
</gene>
<feature type="compositionally biased region" description="Basic and acidic residues" evidence="1">
    <location>
        <begin position="50"/>
        <end position="68"/>
    </location>
</feature>
<feature type="region of interest" description="Disordered" evidence="1">
    <location>
        <begin position="100"/>
        <end position="143"/>
    </location>
</feature>